<evidence type="ECO:0000256" key="2">
    <source>
        <dbReference type="ARBA" id="ARBA00022448"/>
    </source>
</evidence>
<evidence type="ECO:0000256" key="5">
    <source>
        <dbReference type="ARBA" id="ARBA00022840"/>
    </source>
</evidence>
<reference evidence="7 8" key="1">
    <citation type="submission" date="2020-01" db="EMBL/GenBank/DDBJ databases">
        <title>Muriicola jejuensis KCTC 22299.</title>
        <authorList>
            <person name="Wang G."/>
        </authorList>
    </citation>
    <scope>NUCLEOTIDE SEQUENCE [LARGE SCALE GENOMIC DNA]</scope>
    <source>
        <strain evidence="7 8">KCTC 22299</strain>
    </source>
</reference>
<evidence type="ECO:0000256" key="3">
    <source>
        <dbReference type="ARBA" id="ARBA00022458"/>
    </source>
</evidence>
<dbReference type="InterPro" id="IPR050763">
    <property type="entry name" value="ABC_transporter_ATP-binding"/>
</dbReference>
<dbReference type="AlphaFoldDB" id="A0A6P0UEA7"/>
<dbReference type="PANTHER" id="PTHR42711">
    <property type="entry name" value="ABC TRANSPORTER ATP-BINDING PROTEIN"/>
    <property type="match status" value="1"/>
</dbReference>
<dbReference type="InterPro" id="IPR003593">
    <property type="entry name" value="AAA+_ATPase"/>
</dbReference>
<dbReference type="InterPro" id="IPR027417">
    <property type="entry name" value="P-loop_NTPase"/>
</dbReference>
<dbReference type="CDD" id="cd03230">
    <property type="entry name" value="ABC_DR_subfamily_A"/>
    <property type="match status" value="1"/>
</dbReference>
<dbReference type="InterPro" id="IPR003439">
    <property type="entry name" value="ABC_transporter-like_ATP-bd"/>
</dbReference>
<sequence length="236" mass="26159">MIEVNGLFKKFGKNQVLDGLDLVMGDGGIIAILGPNGSGKTTLIKCLLGMVIPDKGTIKIGDVPIRGSWKYRSGINYMPQIADFPGNVKVRELFDMIRDLRQQPDRQQELAELFGLGPHLQKRLSTLSGGTKQKVNIVLSFMFDCPLLILDEPTTGLDPAALIRLKELIREEKSRGKTVLITSHIMEFVAEVADEVIYLLEGRIYFQGTVDELKKKTRQNNLEHAIAAITATPENA</sequence>
<evidence type="ECO:0000259" key="6">
    <source>
        <dbReference type="PROSITE" id="PS50893"/>
    </source>
</evidence>
<dbReference type="SMART" id="SM00382">
    <property type="entry name" value="AAA"/>
    <property type="match status" value="1"/>
</dbReference>
<dbReference type="PROSITE" id="PS50893">
    <property type="entry name" value="ABC_TRANSPORTER_2"/>
    <property type="match status" value="1"/>
</dbReference>
<feature type="domain" description="ABC transporter" evidence="6">
    <location>
        <begin position="2"/>
        <end position="226"/>
    </location>
</feature>
<comment type="similarity">
    <text evidence="1">Belongs to the ABC transporter superfamily.</text>
</comment>
<dbReference type="GO" id="GO:0016887">
    <property type="term" value="F:ATP hydrolysis activity"/>
    <property type="evidence" value="ECO:0007669"/>
    <property type="project" value="InterPro"/>
</dbReference>
<gene>
    <name evidence="7" type="ORF">GWK09_03680</name>
</gene>
<evidence type="ECO:0000256" key="4">
    <source>
        <dbReference type="ARBA" id="ARBA00022741"/>
    </source>
</evidence>
<organism evidence="7 8">
    <name type="scientific">Muriicola jejuensis</name>
    <dbReference type="NCBI Taxonomy" id="504488"/>
    <lineage>
        <taxon>Bacteria</taxon>
        <taxon>Pseudomonadati</taxon>
        <taxon>Bacteroidota</taxon>
        <taxon>Flavobacteriia</taxon>
        <taxon>Flavobacteriales</taxon>
        <taxon>Flavobacteriaceae</taxon>
        <taxon>Muriicola</taxon>
    </lineage>
</organism>
<dbReference type="Gene3D" id="3.40.50.300">
    <property type="entry name" value="P-loop containing nucleotide triphosphate hydrolases"/>
    <property type="match status" value="1"/>
</dbReference>
<keyword evidence="5 7" id="KW-0067">ATP-binding</keyword>
<dbReference type="Proteomes" id="UP000468443">
    <property type="component" value="Unassembled WGS sequence"/>
</dbReference>
<accession>A0A6P0UEA7</accession>
<dbReference type="PANTHER" id="PTHR42711:SF5">
    <property type="entry name" value="ABC TRANSPORTER ATP-BINDING PROTEIN NATA"/>
    <property type="match status" value="1"/>
</dbReference>
<keyword evidence="4" id="KW-0547">Nucleotide-binding</keyword>
<proteinExistence type="inferred from homology"/>
<dbReference type="SUPFAM" id="SSF52540">
    <property type="entry name" value="P-loop containing nucleoside triphosphate hydrolases"/>
    <property type="match status" value="1"/>
</dbReference>
<evidence type="ECO:0000256" key="1">
    <source>
        <dbReference type="ARBA" id="ARBA00005417"/>
    </source>
</evidence>
<dbReference type="RefSeq" id="WP_163691650.1">
    <property type="nucleotide sequence ID" value="NZ_FXTW01000001.1"/>
</dbReference>
<dbReference type="GO" id="GO:0005524">
    <property type="term" value="F:ATP binding"/>
    <property type="evidence" value="ECO:0007669"/>
    <property type="project" value="UniProtKB-KW"/>
</dbReference>
<keyword evidence="3" id="KW-0536">Nodulation</keyword>
<name>A0A6P0UEA7_9FLAO</name>
<comment type="caution">
    <text evidence="7">The sequence shown here is derived from an EMBL/GenBank/DDBJ whole genome shotgun (WGS) entry which is preliminary data.</text>
</comment>
<evidence type="ECO:0000313" key="8">
    <source>
        <dbReference type="Proteomes" id="UP000468443"/>
    </source>
</evidence>
<keyword evidence="8" id="KW-1185">Reference proteome</keyword>
<dbReference type="Pfam" id="PF00005">
    <property type="entry name" value="ABC_tran"/>
    <property type="match status" value="1"/>
</dbReference>
<keyword evidence="2" id="KW-0813">Transport</keyword>
<evidence type="ECO:0000313" key="7">
    <source>
        <dbReference type="EMBL" id="NER09603.1"/>
    </source>
</evidence>
<protein>
    <submittedName>
        <fullName evidence="7">ATP-binding cassette domain-containing protein</fullName>
    </submittedName>
</protein>
<dbReference type="EMBL" id="JAABOP010000001">
    <property type="protein sequence ID" value="NER09603.1"/>
    <property type="molecule type" value="Genomic_DNA"/>
</dbReference>